<name>A0A0F9HNC8_9ZZZZ</name>
<dbReference type="InterPro" id="IPR053722">
    <property type="entry name" value="Curli_assembly_CsgC/AgfC"/>
</dbReference>
<reference evidence="2" key="1">
    <citation type="journal article" date="2015" name="Nature">
        <title>Complex archaea that bridge the gap between prokaryotes and eukaryotes.</title>
        <authorList>
            <person name="Spang A."/>
            <person name="Saw J.H."/>
            <person name="Jorgensen S.L."/>
            <person name="Zaremba-Niedzwiedzka K."/>
            <person name="Martijn J."/>
            <person name="Lind A.E."/>
            <person name="van Eijk R."/>
            <person name="Schleper C."/>
            <person name="Guy L."/>
            <person name="Ettema T.J."/>
        </authorList>
    </citation>
    <scope>NUCLEOTIDE SEQUENCE</scope>
</reference>
<accession>A0A0F9HNC8</accession>
<gene>
    <name evidence="2" type="ORF">LCGC14_1683810</name>
</gene>
<protein>
    <recommendedName>
        <fullName evidence="1">CsgH-like domain-containing protein</fullName>
    </recommendedName>
</protein>
<sequence>MRMFPILLSLALINTYASATPSPEGCTLRITETGKMVMLQGVVDPQDWPQGTYEMGIMTQQGSNRSVSRQTGRFDGSNAKTTDGSLVLSTVTMYVSDGGRLAVTLQIAAGDRNQSCSFDYER</sequence>
<comment type="caution">
    <text evidence="2">The sequence shown here is derived from an EMBL/GenBank/DDBJ whole genome shotgun (WGS) entry which is preliminary data.</text>
</comment>
<organism evidence="2">
    <name type="scientific">marine sediment metagenome</name>
    <dbReference type="NCBI Taxonomy" id="412755"/>
    <lineage>
        <taxon>unclassified sequences</taxon>
        <taxon>metagenomes</taxon>
        <taxon>ecological metagenomes</taxon>
    </lineage>
</organism>
<dbReference type="EMBL" id="LAZR01014630">
    <property type="protein sequence ID" value="KKM16642.1"/>
    <property type="molecule type" value="Genomic_DNA"/>
</dbReference>
<proteinExistence type="predicted"/>
<dbReference type="Gene3D" id="2.60.40.2420">
    <property type="match status" value="1"/>
</dbReference>
<dbReference type="NCBIfam" id="NF041112">
    <property type="entry name" value="chap_CsgH_alph"/>
    <property type="match status" value="1"/>
</dbReference>
<dbReference type="InterPro" id="IPR047726">
    <property type="entry name" value="CsgH_dom"/>
</dbReference>
<feature type="domain" description="CsgH-like" evidence="1">
    <location>
        <begin position="26"/>
        <end position="116"/>
    </location>
</feature>
<dbReference type="InterPro" id="IPR048632">
    <property type="entry name" value="CsgH-like"/>
</dbReference>
<evidence type="ECO:0000259" key="1">
    <source>
        <dbReference type="Pfam" id="PF21112"/>
    </source>
</evidence>
<dbReference type="Pfam" id="PF21112">
    <property type="entry name" value="CsgH"/>
    <property type="match status" value="1"/>
</dbReference>
<dbReference type="AlphaFoldDB" id="A0A0F9HNC8"/>
<evidence type="ECO:0000313" key="2">
    <source>
        <dbReference type="EMBL" id="KKM16642.1"/>
    </source>
</evidence>